<dbReference type="InterPro" id="IPR002126">
    <property type="entry name" value="Cadherin-like_dom"/>
</dbReference>
<dbReference type="OrthoDB" id="6252479at2759"/>
<protein>
    <submittedName>
        <fullName evidence="15">Protocadherin-16</fullName>
    </submittedName>
</protein>
<feature type="domain" description="Cadherin" evidence="12">
    <location>
        <begin position="144"/>
        <end position="266"/>
    </location>
</feature>
<keyword evidence="8" id="KW-0325">Glycoprotein</keyword>
<dbReference type="InterPro" id="IPR015919">
    <property type="entry name" value="Cadherin-like_sf"/>
</dbReference>
<dbReference type="PANTHER" id="PTHR24028">
    <property type="entry name" value="CADHERIN-87A"/>
    <property type="match status" value="1"/>
</dbReference>
<evidence type="ECO:0000256" key="2">
    <source>
        <dbReference type="ARBA" id="ARBA00022692"/>
    </source>
</evidence>
<name>A0A158QCE9_HYMDI</name>
<dbReference type="InterPro" id="IPR020894">
    <property type="entry name" value="Cadherin_CS"/>
</dbReference>
<feature type="chain" id="PRO_5043135327" evidence="11">
    <location>
        <begin position="18"/>
        <end position="1113"/>
    </location>
</feature>
<comment type="subcellular location">
    <subcellularLocation>
        <location evidence="1">Membrane</location>
        <topology evidence="1">Single-pass membrane protein</topology>
    </subcellularLocation>
</comment>
<organism evidence="15">
    <name type="scientific">Hymenolepis diminuta</name>
    <name type="common">Rat tapeworm</name>
    <dbReference type="NCBI Taxonomy" id="6216"/>
    <lineage>
        <taxon>Eukaryota</taxon>
        <taxon>Metazoa</taxon>
        <taxon>Spiralia</taxon>
        <taxon>Lophotrochozoa</taxon>
        <taxon>Platyhelminthes</taxon>
        <taxon>Cestoda</taxon>
        <taxon>Eucestoda</taxon>
        <taxon>Cyclophyllidea</taxon>
        <taxon>Hymenolepididae</taxon>
        <taxon>Hymenolepis</taxon>
    </lineage>
</organism>
<evidence type="ECO:0000313" key="14">
    <source>
        <dbReference type="Proteomes" id="UP000274504"/>
    </source>
</evidence>
<keyword evidence="5" id="KW-0130">Cell adhesion</keyword>
<dbReference type="PROSITE" id="PS50268">
    <property type="entry name" value="CADHERIN_2"/>
    <property type="match status" value="7"/>
</dbReference>
<feature type="signal peptide" evidence="11">
    <location>
        <begin position="1"/>
        <end position="17"/>
    </location>
</feature>
<dbReference type="STRING" id="6216.A0A158QCE9"/>
<keyword evidence="7 10" id="KW-0472">Membrane</keyword>
<gene>
    <name evidence="13" type="ORF">HDID_LOCUS1415</name>
</gene>
<feature type="domain" description="Cadherin" evidence="12">
    <location>
        <begin position="410"/>
        <end position="519"/>
    </location>
</feature>
<feature type="domain" description="Cadherin" evidence="12">
    <location>
        <begin position="783"/>
        <end position="900"/>
    </location>
</feature>
<evidence type="ECO:0000256" key="5">
    <source>
        <dbReference type="ARBA" id="ARBA00022889"/>
    </source>
</evidence>
<dbReference type="CDD" id="cd11304">
    <property type="entry name" value="Cadherin_repeat"/>
    <property type="match status" value="7"/>
</dbReference>
<evidence type="ECO:0000256" key="9">
    <source>
        <dbReference type="PROSITE-ProRule" id="PRU00043"/>
    </source>
</evidence>
<keyword evidence="3" id="KW-0677">Repeat</keyword>
<dbReference type="PRINTS" id="PR00205">
    <property type="entry name" value="CADHERIN"/>
</dbReference>
<dbReference type="SMART" id="SM00112">
    <property type="entry name" value="CA"/>
    <property type="match status" value="7"/>
</dbReference>
<feature type="transmembrane region" description="Helical" evidence="10">
    <location>
        <begin position="914"/>
        <end position="942"/>
    </location>
</feature>
<evidence type="ECO:0000259" key="12">
    <source>
        <dbReference type="PROSITE" id="PS50268"/>
    </source>
</evidence>
<dbReference type="InterPro" id="IPR013164">
    <property type="entry name" value="Cadherin_N"/>
</dbReference>
<reference evidence="13 14" key="2">
    <citation type="submission" date="2018-11" db="EMBL/GenBank/DDBJ databases">
        <authorList>
            <consortium name="Pathogen Informatics"/>
        </authorList>
    </citation>
    <scope>NUCLEOTIDE SEQUENCE [LARGE SCALE GENOMIC DNA]</scope>
</reference>
<dbReference type="Gene3D" id="2.60.40.60">
    <property type="entry name" value="Cadherins"/>
    <property type="match status" value="7"/>
</dbReference>
<dbReference type="GO" id="GO:0007156">
    <property type="term" value="P:homophilic cell adhesion via plasma membrane adhesion molecules"/>
    <property type="evidence" value="ECO:0007669"/>
    <property type="project" value="InterPro"/>
</dbReference>
<dbReference type="PROSITE" id="PS00232">
    <property type="entry name" value="CADHERIN_1"/>
    <property type="match status" value="3"/>
</dbReference>
<proteinExistence type="predicted"/>
<keyword evidence="4 9" id="KW-0106">Calcium</keyword>
<reference evidence="15" key="1">
    <citation type="submission" date="2016-04" db="UniProtKB">
        <authorList>
            <consortium name="WormBaseParasite"/>
        </authorList>
    </citation>
    <scope>IDENTIFICATION</scope>
</reference>
<dbReference type="PANTHER" id="PTHR24028:SF146">
    <property type="entry name" value="CADHERIN 96CB, ISOFORM D-RELATED"/>
    <property type="match status" value="1"/>
</dbReference>
<evidence type="ECO:0000256" key="4">
    <source>
        <dbReference type="ARBA" id="ARBA00022837"/>
    </source>
</evidence>
<keyword evidence="2 10" id="KW-0812">Transmembrane</keyword>
<evidence type="ECO:0000313" key="13">
    <source>
        <dbReference type="EMBL" id="VDL18876.1"/>
    </source>
</evidence>
<dbReference type="Pfam" id="PF08266">
    <property type="entry name" value="Cadherin_2"/>
    <property type="match status" value="1"/>
</dbReference>
<dbReference type="Pfam" id="PF00028">
    <property type="entry name" value="Cadherin"/>
    <property type="match status" value="3"/>
</dbReference>
<dbReference type="AlphaFoldDB" id="A0A158QCE9"/>
<evidence type="ECO:0000256" key="11">
    <source>
        <dbReference type="SAM" id="SignalP"/>
    </source>
</evidence>
<keyword evidence="6 10" id="KW-1133">Transmembrane helix</keyword>
<accession>A0A158QCE9</accession>
<dbReference type="Proteomes" id="UP000274504">
    <property type="component" value="Unassembled WGS sequence"/>
</dbReference>
<dbReference type="GO" id="GO:0005509">
    <property type="term" value="F:calcium ion binding"/>
    <property type="evidence" value="ECO:0007669"/>
    <property type="project" value="UniProtKB-UniRule"/>
</dbReference>
<sequence>MKCCYFILLSLVVYASAVERILFSVKEEEEVESLVGILLPKLSSRLRSYKDRMNFQIIQKGDARYFRITPEDGRITLAQVIDREAICQSANMRDDAHFLSSAEGQCQLRFTVSVLREGTSEIIEMVQVTVNVLDINDNQCRFEPSDRQTVYIPEDTPVDSNYRIPLYIPTDPDAAVMNRIDLRSITLKSADDIDSARYFDLQVTGTSSNDKPATLHLLLTRKLDYETLSVHKLIVTASDASRRSSSTCSLHLTIQVVDVNDHPPRFAKKIVHLSLNENTPVGSLVHQLQASDQDKGRFFSKLIYSLGTYTPEDVRSYFDVHPYNGSIVLRQRLSYGRKRKFEIPVVVRNPTDAEIKRNNNEKPQLKISNDIQVETTVHDTAQVIIGVIDINDEAPAISFYAPSGESELWIEENVAILPSDFGVVSVTDGDSGDNGKVECTMADNVTEFFRLVRMTSSDGMTDEGRETLFKLSAIYKFDREERTSIGLTIICRDFGSPPKSSSQNLVVKIRDLNDNSPVFDRDYLEINVTEDSDPSRLSSDYVIGRVLAHDPDDGINAEITYDLIQSNVQNLFIIDPKTGVFSSNGELDREMSDRHQFVIVARDSGVPQLSSSITVTVHVEDFNDEPPVFALPDFEFMAVEGVNRNTLIGTVEVSDADLGVNRELTFRLLANDLPAHYPISSSDSLQHYNWRSEQASSFPYRLESRYNPLENEYEVSIFTDGELDAESASQHMEYSDNGSRTASFHSFFIVAEDGGTPKRISRARIIVHLLDVNDNAPVFSFPSENNTTVNVSYKEYVGFPFIQVSATDVDTGINGTVQYYLGTSQTSPNSHENNDASLFQIDRSTGQISLRKQLSPSDLGHAFKVYITASDMSSRPLQTQAIMTILVDETAPKGANAARVSGSSGFTKTISDSLVSLFIIIFIVAAAFIISGVLLTAVCIVLNRSRRSSGILHTMPKKQTTTQVSNPGMLPDLNNAHILPDMSTLPGSYTLAHAGGKVYHAIPLVSAERWSPTLTSGTTVGNGATLVYATMNHMMTAPTDEFGAPRFVSGTLGEVHASTLPLFSSTNLRSQETHNETGSPSTAYVTHPGLACEDTIWMGSQDGLFDKQEVGSD</sequence>
<evidence type="ECO:0000256" key="7">
    <source>
        <dbReference type="ARBA" id="ARBA00023136"/>
    </source>
</evidence>
<keyword evidence="11" id="KW-0732">Signal</keyword>
<evidence type="ECO:0000256" key="1">
    <source>
        <dbReference type="ARBA" id="ARBA00004167"/>
    </source>
</evidence>
<evidence type="ECO:0000256" key="10">
    <source>
        <dbReference type="SAM" id="Phobius"/>
    </source>
</evidence>
<evidence type="ECO:0000256" key="6">
    <source>
        <dbReference type="ARBA" id="ARBA00022989"/>
    </source>
</evidence>
<dbReference type="EMBL" id="UYSG01000260">
    <property type="protein sequence ID" value="VDL18876.1"/>
    <property type="molecule type" value="Genomic_DNA"/>
</dbReference>
<dbReference type="InterPro" id="IPR050174">
    <property type="entry name" value="Protocadherin/Cadherin-CA"/>
</dbReference>
<dbReference type="WBParaSite" id="HDID_0000141401-mRNA-1">
    <property type="protein sequence ID" value="HDID_0000141401-mRNA-1"/>
    <property type="gene ID" value="HDID_0000141401"/>
</dbReference>
<feature type="domain" description="Cadherin" evidence="12">
    <location>
        <begin position="17"/>
        <end position="146"/>
    </location>
</feature>
<evidence type="ECO:0000313" key="15">
    <source>
        <dbReference type="WBParaSite" id="HDID_0000141401-mRNA-1"/>
    </source>
</evidence>
<dbReference type="FunFam" id="2.60.40.60:FF:000020">
    <property type="entry name" value="Dachsous cadherin-related 1b"/>
    <property type="match status" value="1"/>
</dbReference>
<feature type="domain" description="Cadherin" evidence="12">
    <location>
        <begin position="520"/>
        <end position="629"/>
    </location>
</feature>
<evidence type="ECO:0000256" key="8">
    <source>
        <dbReference type="ARBA" id="ARBA00023180"/>
    </source>
</evidence>
<dbReference type="GO" id="GO:0005886">
    <property type="term" value="C:plasma membrane"/>
    <property type="evidence" value="ECO:0007669"/>
    <property type="project" value="InterPro"/>
</dbReference>
<feature type="domain" description="Cadherin" evidence="12">
    <location>
        <begin position="267"/>
        <end position="397"/>
    </location>
</feature>
<feature type="domain" description="Cadherin" evidence="12">
    <location>
        <begin position="640"/>
        <end position="779"/>
    </location>
</feature>
<evidence type="ECO:0000256" key="3">
    <source>
        <dbReference type="ARBA" id="ARBA00022737"/>
    </source>
</evidence>
<dbReference type="SUPFAM" id="SSF49313">
    <property type="entry name" value="Cadherin-like"/>
    <property type="match status" value="7"/>
</dbReference>